<dbReference type="AlphaFoldDB" id="D4CVC2"/>
<organism evidence="1 2">
    <name type="scientific">Fusobacterium periodonticum ATCC 33693</name>
    <dbReference type="NCBI Taxonomy" id="546275"/>
    <lineage>
        <taxon>Bacteria</taxon>
        <taxon>Fusobacteriati</taxon>
        <taxon>Fusobacteriota</taxon>
        <taxon>Fusobacteriia</taxon>
        <taxon>Fusobacteriales</taxon>
        <taxon>Fusobacteriaceae</taxon>
        <taxon>Fusobacterium</taxon>
    </lineage>
</organism>
<evidence type="ECO:0000313" key="1">
    <source>
        <dbReference type="EMBL" id="EFE86673.1"/>
    </source>
</evidence>
<dbReference type="Gene3D" id="3.20.20.10">
    <property type="entry name" value="Alanine racemase"/>
    <property type="match status" value="1"/>
</dbReference>
<dbReference type="Proteomes" id="UP000003748">
    <property type="component" value="Unassembled WGS sequence"/>
</dbReference>
<gene>
    <name evidence="1" type="ORF">FUSPEROL_01365</name>
</gene>
<comment type="caution">
    <text evidence="1">The sequence shown here is derived from an EMBL/GenBank/DDBJ whole genome shotgun (WGS) entry which is preliminary data.</text>
</comment>
<dbReference type="eggNOG" id="COG0019">
    <property type="taxonomic scope" value="Bacteria"/>
</dbReference>
<dbReference type="SUPFAM" id="SSF51419">
    <property type="entry name" value="PLP-binding barrel"/>
    <property type="match status" value="1"/>
</dbReference>
<proteinExistence type="predicted"/>
<name>D4CVC2_9FUSO</name>
<sequence length="99" mass="11352">MSRKLNLDKNKIYYSAPGKTSKDIEIAINESNLIADSIEEIKRINKISEKLNKVTEIGIRLNPDFSGKASKFGIDEDIFYDFLENNSCKNTKLLVFMFI</sequence>
<evidence type="ECO:0008006" key="3">
    <source>
        <dbReference type="Google" id="ProtNLM"/>
    </source>
</evidence>
<protein>
    <recommendedName>
        <fullName evidence="3">Orn/DAP/Arg decarboxylase 2 N-terminal domain-containing protein</fullName>
    </recommendedName>
</protein>
<dbReference type="EMBL" id="ACJY01000070">
    <property type="protein sequence ID" value="EFE86673.1"/>
    <property type="molecule type" value="Genomic_DNA"/>
</dbReference>
<evidence type="ECO:0000313" key="2">
    <source>
        <dbReference type="Proteomes" id="UP000003748"/>
    </source>
</evidence>
<reference evidence="1 2" key="1">
    <citation type="submission" date="2010-02" db="EMBL/GenBank/DDBJ databases">
        <authorList>
            <person name="Weinstock G."/>
            <person name="Sodergren E."/>
            <person name="Clifton S."/>
            <person name="Fulton L."/>
            <person name="Fulton B."/>
            <person name="Courtney L."/>
            <person name="Fronick C."/>
            <person name="Harrison M."/>
            <person name="Strong C."/>
            <person name="Farmer C."/>
            <person name="Delahaunty K."/>
            <person name="Markovic C."/>
            <person name="Hall O."/>
            <person name="Minx P."/>
            <person name="Tomlinson C."/>
            <person name="Mitreva M."/>
            <person name="Nelson J."/>
            <person name="Hou S."/>
            <person name="Wollam A."/>
            <person name="Pepin K.H."/>
            <person name="Johnson M."/>
            <person name="Bhonagiri V."/>
            <person name="Zhang X."/>
            <person name="Suruliraj S."/>
            <person name="Warren W."/>
            <person name="Chinwalla A."/>
            <person name="Mardis E.R."/>
            <person name="Wilson R.K."/>
        </authorList>
    </citation>
    <scope>NUCLEOTIDE SEQUENCE [LARGE SCALE GENOMIC DNA]</scope>
    <source>
        <strain evidence="1 2">ATCC 33693</strain>
    </source>
</reference>
<accession>D4CVC2</accession>
<dbReference type="InterPro" id="IPR029066">
    <property type="entry name" value="PLP-binding_barrel"/>
</dbReference>
<dbReference type="STRING" id="546275.FUSPEROL_01365"/>
<dbReference type="HOGENOM" id="CLU_2316226_0_0_0"/>